<comment type="caution">
    <text evidence="1">The sequence shown here is derived from an EMBL/GenBank/DDBJ whole genome shotgun (WGS) entry which is preliminary data.</text>
</comment>
<proteinExistence type="predicted"/>
<keyword evidence="2" id="KW-1185">Reference proteome</keyword>
<dbReference type="Proteomes" id="UP001295684">
    <property type="component" value="Unassembled WGS sequence"/>
</dbReference>
<organism evidence="1 2">
    <name type="scientific">Euplotes crassus</name>
    <dbReference type="NCBI Taxonomy" id="5936"/>
    <lineage>
        <taxon>Eukaryota</taxon>
        <taxon>Sar</taxon>
        <taxon>Alveolata</taxon>
        <taxon>Ciliophora</taxon>
        <taxon>Intramacronucleata</taxon>
        <taxon>Spirotrichea</taxon>
        <taxon>Hypotrichia</taxon>
        <taxon>Euplotida</taxon>
        <taxon>Euplotidae</taxon>
        <taxon>Moneuplotes</taxon>
    </lineage>
</organism>
<reference evidence="1" key="1">
    <citation type="submission" date="2023-07" db="EMBL/GenBank/DDBJ databases">
        <authorList>
            <consortium name="AG Swart"/>
            <person name="Singh M."/>
            <person name="Singh A."/>
            <person name="Seah K."/>
            <person name="Emmerich C."/>
        </authorList>
    </citation>
    <scope>NUCLEOTIDE SEQUENCE</scope>
    <source>
        <strain evidence="1">DP1</strain>
    </source>
</reference>
<name>A0AAD2D4N0_EUPCR</name>
<dbReference type="AlphaFoldDB" id="A0AAD2D4N0"/>
<dbReference type="EMBL" id="CAMPGE010021670">
    <property type="protein sequence ID" value="CAI2379805.1"/>
    <property type="molecule type" value="Genomic_DNA"/>
</dbReference>
<evidence type="ECO:0000313" key="1">
    <source>
        <dbReference type="EMBL" id="CAI2379805.1"/>
    </source>
</evidence>
<protein>
    <submittedName>
        <fullName evidence="1">Uncharacterized protein</fullName>
    </submittedName>
</protein>
<evidence type="ECO:0000313" key="2">
    <source>
        <dbReference type="Proteomes" id="UP001295684"/>
    </source>
</evidence>
<accession>A0AAD2D4N0</accession>
<sequence length="91" mass="10437">MFSFSDLVVVITQRPQVSKVGLSQNFASNISLLCSQPTRTKFMVGCIHLYCRRFLCRLLRFWLSSNSRIHASICIMMESLISQGCRMTSVR</sequence>
<gene>
    <name evidence="1" type="ORF">ECRASSUSDP1_LOCUS21222</name>
</gene>